<keyword evidence="4 9" id="KW-0762">Sugar transport</keyword>
<evidence type="ECO:0000256" key="3">
    <source>
        <dbReference type="ARBA" id="ARBA00022490"/>
    </source>
</evidence>
<gene>
    <name evidence="9" type="ORF">ICT70_13275</name>
</gene>
<dbReference type="GO" id="GO:0008982">
    <property type="term" value="F:protein-N(PI)-phosphohistidine-sugar phosphotransferase activity"/>
    <property type="evidence" value="ECO:0007669"/>
    <property type="project" value="InterPro"/>
</dbReference>
<dbReference type="AlphaFoldDB" id="A0A8J6QPD1"/>
<evidence type="ECO:0000313" key="9">
    <source>
        <dbReference type="EMBL" id="MBD1401632.1"/>
    </source>
</evidence>
<proteinExistence type="predicted"/>
<comment type="subcellular location">
    <subcellularLocation>
        <location evidence="1">Cytoplasm</location>
    </subcellularLocation>
</comment>
<accession>A0A8J6QPD1</accession>
<comment type="caution">
    <text evidence="9">The sequence shown here is derived from an EMBL/GenBank/DDBJ whole genome shotgun (WGS) entry which is preliminary data.</text>
</comment>
<dbReference type="SUPFAM" id="SSF52728">
    <property type="entry name" value="PTS IIb component"/>
    <property type="match status" value="1"/>
</dbReference>
<keyword evidence="3" id="KW-0963">Cytoplasm</keyword>
<keyword evidence="5" id="KW-0808">Transferase</keyword>
<keyword evidence="6" id="KW-0598">Phosphotransferase system</keyword>
<dbReference type="InterPro" id="IPR004720">
    <property type="entry name" value="PTS_IIB_sorbose-sp"/>
</dbReference>
<dbReference type="GO" id="GO:0016301">
    <property type="term" value="F:kinase activity"/>
    <property type="evidence" value="ECO:0007669"/>
    <property type="project" value="UniProtKB-KW"/>
</dbReference>
<evidence type="ECO:0000256" key="2">
    <source>
        <dbReference type="ARBA" id="ARBA00022448"/>
    </source>
</evidence>
<keyword evidence="10" id="KW-1185">Reference proteome</keyword>
<evidence type="ECO:0000259" key="8">
    <source>
        <dbReference type="PROSITE" id="PS51101"/>
    </source>
</evidence>
<evidence type="ECO:0000256" key="1">
    <source>
        <dbReference type="ARBA" id="ARBA00004496"/>
    </source>
</evidence>
<dbReference type="PROSITE" id="PS51101">
    <property type="entry name" value="PTS_EIIB_TYPE_4"/>
    <property type="match status" value="1"/>
</dbReference>
<evidence type="ECO:0000256" key="5">
    <source>
        <dbReference type="ARBA" id="ARBA00022679"/>
    </source>
</evidence>
<dbReference type="Gene3D" id="3.40.35.10">
    <property type="entry name" value="Phosphotransferase system, sorbose subfamily IIB component"/>
    <property type="match status" value="1"/>
</dbReference>
<dbReference type="GO" id="GO:0009401">
    <property type="term" value="P:phosphoenolpyruvate-dependent sugar phosphotransferase system"/>
    <property type="evidence" value="ECO:0007669"/>
    <property type="project" value="UniProtKB-KW"/>
</dbReference>
<evidence type="ECO:0000313" key="10">
    <source>
        <dbReference type="Proteomes" id="UP000632828"/>
    </source>
</evidence>
<dbReference type="RefSeq" id="WP_191157436.1">
    <property type="nucleotide sequence ID" value="NZ_JACWUN010000018.1"/>
</dbReference>
<keyword evidence="2" id="KW-0813">Transport</keyword>
<dbReference type="EMBL" id="JACWUN010000018">
    <property type="protein sequence ID" value="MBD1401632.1"/>
    <property type="molecule type" value="Genomic_DNA"/>
</dbReference>
<dbReference type="InterPro" id="IPR036667">
    <property type="entry name" value="PTS_IIB_sorbose-sp_sf"/>
</dbReference>
<feature type="domain" description="PTS EIIB type-4" evidence="8">
    <location>
        <begin position="1"/>
        <end position="164"/>
    </location>
</feature>
<protein>
    <submittedName>
        <fullName evidence="9">PTS sugar transporter subunit IIB</fullName>
    </submittedName>
</protein>
<dbReference type="Pfam" id="PF03830">
    <property type="entry name" value="PTSIIB_sorb"/>
    <property type="match status" value="1"/>
</dbReference>
<evidence type="ECO:0000256" key="6">
    <source>
        <dbReference type="ARBA" id="ARBA00022683"/>
    </source>
</evidence>
<dbReference type="GO" id="GO:0005737">
    <property type="term" value="C:cytoplasm"/>
    <property type="evidence" value="ECO:0007669"/>
    <property type="project" value="UniProtKB-SubCell"/>
</dbReference>
<sequence length="164" mass="18108">MNLVLTRIDNRLIHGQVLESWVPHVQANCIVVANDVLAANPLKKLMMKASVPSRMRVEIATVADAVQLLLTSTLDSYRVLLLFGTPADALQAYRLGLNYQQLNLGNLHADAGKARFSCTVFLALKDLDDLKSLEEAGVSITARCIPADTERSWRQLIPGRREAD</sequence>
<reference evidence="9" key="1">
    <citation type="submission" date="2020-09" db="EMBL/GenBank/DDBJ databases">
        <title>Pelobacter alkaliphilus sp. nov., a novel anaerobic arsenate-reducing bacterium from terrestrial mud volcano.</title>
        <authorList>
            <person name="Khomyakova M.A."/>
            <person name="Merkel A.Y."/>
            <person name="Slobodkin A.I."/>
        </authorList>
    </citation>
    <scope>NUCLEOTIDE SEQUENCE</scope>
    <source>
        <strain evidence="9">M08fum</strain>
    </source>
</reference>
<evidence type="ECO:0000256" key="7">
    <source>
        <dbReference type="ARBA" id="ARBA00022777"/>
    </source>
</evidence>
<dbReference type="Proteomes" id="UP000632828">
    <property type="component" value="Unassembled WGS sequence"/>
</dbReference>
<evidence type="ECO:0000256" key="4">
    <source>
        <dbReference type="ARBA" id="ARBA00022597"/>
    </source>
</evidence>
<keyword evidence="7" id="KW-0418">Kinase</keyword>
<name>A0A8J6QPD1_9BACT</name>
<organism evidence="9 10">
    <name type="scientific">Pelovirga terrestris</name>
    <dbReference type="NCBI Taxonomy" id="2771352"/>
    <lineage>
        <taxon>Bacteria</taxon>
        <taxon>Pseudomonadati</taxon>
        <taxon>Thermodesulfobacteriota</taxon>
        <taxon>Desulfuromonadia</taxon>
        <taxon>Geobacterales</taxon>
        <taxon>Geobacteraceae</taxon>
        <taxon>Pelovirga</taxon>
    </lineage>
</organism>